<feature type="signal peptide" evidence="1">
    <location>
        <begin position="1"/>
        <end position="20"/>
    </location>
</feature>
<keyword evidence="1" id="KW-0732">Signal</keyword>
<sequence>MKKTISILALFILFSSTIFAQKRPNDIIFIIDELRTSWDIEALKMETYEGMKDYCHSKSYRKEVSHLLSQIHHYDTTLYFTVNEKYNAGEDLAAKETLDDIILLETKYTNQKFVSFLKKECDKVIHIEKNMARKGSGGFDKDIAALEEELVLYIDAVTERVDLVDEHIHHLKALDPNAIQPKKEKSEGTGF</sequence>
<dbReference type="RefSeq" id="WP_263050171.1">
    <property type="nucleotide sequence ID" value="NZ_CP106735.1"/>
</dbReference>
<evidence type="ECO:0000313" key="2">
    <source>
        <dbReference type="EMBL" id="UXX78425.1"/>
    </source>
</evidence>
<name>A0ABY6D3K8_9BACT</name>
<dbReference type="EMBL" id="CP106735">
    <property type="protein sequence ID" value="UXX78425.1"/>
    <property type="molecule type" value="Genomic_DNA"/>
</dbReference>
<evidence type="ECO:0000313" key="3">
    <source>
        <dbReference type="Proteomes" id="UP001062165"/>
    </source>
</evidence>
<gene>
    <name evidence="2" type="ORF">N7E81_13770</name>
</gene>
<evidence type="ECO:0000256" key="1">
    <source>
        <dbReference type="SAM" id="SignalP"/>
    </source>
</evidence>
<accession>A0ABY6D3K8</accession>
<protein>
    <submittedName>
        <fullName evidence="2">Uncharacterized protein</fullName>
    </submittedName>
</protein>
<feature type="chain" id="PRO_5046172353" evidence="1">
    <location>
        <begin position="21"/>
        <end position="191"/>
    </location>
</feature>
<proteinExistence type="predicted"/>
<reference evidence="2" key="1">
    <citation type="submission" date="2022-10" db="EMBL/GenBank/DDBJ databases">
        <title>Comparative genomics and taxonomic characterization of three novel marine species of genus Reichenbachiella exhibiting antioxidant and polysaccharide degradation activities.</title>
        <authorList>
            <person name="Muhammad N."/>
            <person name="Lee Y.-J."/>
            <person name="Ko J."/>
            <person name="Kim S.-G."/>
        </authorList>
    </citation>
    <scope>NUCLEOTIDE SEQUENCE</scope>
    <source>
        <strain evidence="2">Wsw4-B4</strain>
    </source>
</reference>
<keyword evidence="3" id="KW-1185">Reference proteome</keyword>
<organism evidence="2 3">
    <name type="scientific">Reichenbachiella carrageenanivorans</name>
    <dbReference type="NCBI Taxonomy" id="2979869"/>
    <lineage>
        <taxon>Bacteria</taxon>
        <taxon>Pseudomonadati</taxon>
        <taxon>Bacteroidota</taxon>
        <taxon>Cytophagia</taxon>
        <taxon>Cytophagales</taxon>
        <taxon>Reichenbachiellaceae</taxon>
        <taxon>Reichenbachiella</taxon>
    </lineage>
</organism>
<dbReference type="Proteomes" id="UP001062165">
    <property type="component" value="Chromosome"/>
</dbReference>